<gene>
    <name evidence="2" type="ORF">A4A49_52699</name>
</gene>
<evidence type="ECO:0000313" key="3">
    <source>
        <dbReference type="Proteomes" id="UP000187609"/>
    </source>
</evidence>
<reference evidence="2" key="1">
    <citation type="submission" date="2016-11" db="EMBL/GenBank/DDBJ databases">
        <title>The genome of Nicotiana attenuata.</title>
        <authorList>
            <person name="Xu S."/>
            <person name="Brockmoeller T."/>
            <person name="Gaquerel E."/>
            <person name="Navarro A."/>
            <person name="Kuhl H."/>
            <person name="Gase K."/>
            <person name="Ling Z."/>
            <person name="Zhou W."/>
            <person name="Kreitzer C."/>
            <person name="Stanke M."/>
            <person name="Tang H."/>
            <person name="Lyons E."/>
            <person name="Pandey P."/>
            <person name="Pandey S.P."/>
            <person name="Timmermann B."/>
            <person name="Baldwin I.T."/>
        </authorList>
    </citation>
    <scope>NUCLEOTIDE SEQUENCE [LARGE SCALE GENOMIC DNA]</scope>
    <source>
        <strain evidence="2">UT</strain>
    </source>
</reference>
<keyword evidence="3" id="KW-1185">Reference proteome</keyword>
<sequence length="162" mass="18959">MLGRPVKQQPPQMKSDKSEEDTCNESVQSDYDSDVLGVFERQKMFEITDQLNRNDHNCGEAYENIRTTPATLTHYFNRKIHNNPKFKVKEMKVDLVDRLKMNVSDSKLKKVKRIVLEKLVDNYLDEYNKLEAYAQELRESNPVTDVVIQISKNAMKKVRGDF</sequence>
<accession>A0A314L0Q1</accession>
<comment type="caution">
    <text evidence="2">The sequence shown here is derived from an EMBL/GenBank/DDBJ whole genome shotgun (WGS) entry which is preliminary data.</text>
</comment>
<proteinExistence type="predicted"/>
<dbReference type="Gramene" id="OIT34629">
    <property type="protein sequence ID" value="OIT34629"/>
    <property type="gene ID" value="A4A49_52699"/>
</dbReference>
<protein>
    <submittedName>
        <fullName evidence="2">Uncharacterized protein</fullName>
    </submittedName>
</protein>
<name>A0A314L0Q1_NICAT</name>
<dbReference type="AlphaFoldDB" id="A0A314L0Q1"/>
<dbReference type="PANTHER" id="PTHR31973">
    <property type="entry name" value="POLYPROTEIN, PUTATIVE-RELATED"/>
    <property type="match status" value="1"/>
</dbReference>
<feature type="region of interest" description="Disordered" evidence="1">
    <location>
        <begin position="1"/>
        <end position="26"/>
    </location>
</feature>
<evidence type="ECO:0000256" key="1">
    <source>
        <dbReference type="SAM" id="MobiDB-lite"/>
    </source>
</evidence>
<dbReference type="PANTHER" id="PTHR31973:SF189">
    <property type="entry name" value="TRANSPOSASE, MUDR, PLANT, MULE TRANSPOSASE DOMAIN PROTEIN-RELATED"/>
    <property type="match status" value="1"/>
</dbReference>
<dbReference type="EMBL" id="MJEQ01000680">
    <property type="protein sequence ID" value="OIT34629.1"/>
    <property type="molecule type" value="Genomic_DNA"/>
</dbReference>
<dbReference type="Proteomes" id="UP000187609">
    <property type="component" value="Unassembled WGS sequence"/>
</dbReference>
<evidence type="ECO:0000313" key="2">
    <source>
        <dbReference type="EMBL" id="OIT34629.1"/>
    </source>
</evidence>
<organism evidence="2 3">
    <name type="scientific">Nicotiana attenuata</name>
    <name type="common">Coyote tobacco</name>
    <dbReference type="NCBI Taxonomy" id="49451"/>
    <lineage>
        <taxon>Eukaryota</taxon>
        <taxon>Viridiplantae</taxon>
        <taxon>Streptophyta</taxon>
        <taxon>Embryophyta</taxon>
        <taxon>Tracheophyta</taxon>
        <taxon>Spermatophyta</taxon>
        <taxon>Magnoliopsida</taxon>
        <taxon>eudicotyledons</taxon>
        <taxon>Gunneridae</taxon>
        <taxon>Pentapetalae</taxon>
        <taxon>asterids</taxon>
        <taxon>lamiids</taxon>
        <taxon>Solanales</taxon>
        <taxon>Solanaceae</taxon>
        <taxon>Nicotianoideae</taxon>
        <taxon>Nicotianeae</taxon>
        <taxon>Nicotiana</taxon>
    </lineage>
</organism>